<evidence type="ECO:0000256" key="1">
    <source>
        <dbReference type="ARBA" id="ARBA00022679"/>
    </source>
</evidence>
<protein>
    <submittedName>
        <fullName evidence="4">GNAT family N-acetyltransferase</fullName>
    </submittedName>
</protein>
<dbReference type="PROSITE" id="PS51186">
    <property type="entry name" value="GNAT"/>
    <property type="match status" value="1"/>
</dbReference>
<dbReference type="InterPro" id="IPR000182">
    <property type="entry name" value="GNAT_dom"/>
</dbReference>
<dbReference type="PANTHER" id="PTHR43420:SF47">
    <property type="entry name" value="N-ACETYLTRANSFERASE DOMAIN-CONTAINING PROTEIN"/>
    <property type="match status" value="1"/>
</dbReference>
<proteinExistence type="predicted"/>
<dbReference type="CDD" id="cd04301">
    <property type="entry name" value="NAT_SF"/>
    <property type="match status" value="1"/>
</dbReference>
<dbReference type="Gene3D" id="3.40.630.30">
    <property type="match status" value="1"/>
</dbReference>
<dbReference type="PANTHER" id="PTHR43420">
    <property type="entry name" value="ACETYLTRANSFERASE"/>
    <property type="match status" value="1"/>
</dbReference>
<name>A0A9D1VXP6_9FIRM</name>
<dbReference type="Pfam" id="PF00583">
    <property type="entry name" value="Acetyltransf_1"/>
    <property type="match status" value="1"/>
</dbReference>
<keyword evidence="1" id="KW-0808">Transferase</keyword>
<dbReference type="EMBL" id="DXFA01000074">
    <property type="protein sequence ID" value="HIX48137.1"/>
    <property type="molecule type" value="Genomic_DNA"/>
</dbReference>
<gene>
    <name evidence="4" type="ORF">H9981_03850</name>
</gene>
<keyword evidence="2" id="KW-0012">Acyltransferase</keyword>
<accession>A0A9D1VXP6</accession>
<organism evidence="4 5">
    <name type="scientific">Candidatus Mediterraneibacter caccavium</name>
    <dbReference type="NCBI Taxonomy" id="2838661"/>
    <lineage>
        <taxon>Bacteria</taxon>
        <taxon>Bacillati</taxon>
        <taxon>Bacillota</taxon>
        <taxon>Clostridia</taxon>
        <taxon>Lachnospirales</taxon>
        <taxon>Lachnospiraceae</taxon>
        <taxon>Mediterraneibacter</taxon>
    </lineage>
</organism>
<dbReference type="SUPFAM" id="SSF55729">
    <property type="entry name" value="Acyl-CoA N-acyltransferases (Nat)"/>
    <property type="match status" value="1"/>
</dbReference>
<dbReference type="Proteomes" id="UP000824243">
    <property type="component" value="Unassembled WGS sequence"/>
</dbReference>
<dbReference type="InterPro" id="IPR016181">
    <property type="entry name" value="Acyl_CoA_acyltransferase"/>
</dbReference>
<reference evidence="4" key="1">
    <citation type="journal article" date="2021" name="PeerJ">
        <title>Extensive microbial diversity within the chicken gut microbiome revealed by metagenomics and culture.</title>
        <authorList>
            <person name="Gilroy R."/>
            <person name="Ravi A."/>
            <person name="Getino M."/>
            <person name="Pursley I."/>
            <person name="Horton D.L."/>
            <person name="Alikhan N.F."/>
            <person name="Baker D."/>
            <person name="Gharbi K."/>
            <person name="Hall N."/>
            <person name="Watson M."/>
            <person name="Adriaenssens E.M."/>
            <person name="Foster-Nyarko E."/>
            <person name="Jarju S."/>
            <person name="Secka A."/>
            <person name="Antonio M."/>
            <person name="Oren A."/>
            <person name="Chaudhuri R.R."/>
            <person name="La Ragione R."/>
            <person name="Hildebrand F."/>
            <person name="Pallen M.J."/>
        </authorList>
    </citation>
    <scope>NUCLEOTIDE SEQUENCE</scope>
    <source>
        <strain evidence="4">ChiSjej5B23-15282</strain>
    </source>
</reference>
<comment type="caution">
    <text evidence="4">The sequence shown here is derived from an EMBL/GenBank/DDBJ whole genome shotgun (WGS) entry which is preliminary data.</text>
</comment>
<dbReference type="InterPro" id="IPR050680">
    <property type="entry name" value="YpeA/RimI_acetyltransf"/>
</dbReference>
<reference evidence="4" key="2">
    <citation type="submission" date="2021-04" db="EMBL/GenBank/DDBJ databases">
        <authorList>
            <person name="Gilroy R."/>
        </authorList>
    </citation>
    <scope>NUCLEOTIDE SEQUENCE</scope>
    <source>
        <strain evidence="4">ChiSjej5B23-15282</strain>
    </source>
</reference>
<evidence type="ECO:0000256" key="2">
    <source>
        <dbReference type="ARBA" id="ARBA00023315"/>
    </source>
</evidence>
<evidence type="ECO:0000259" key="3">
    <source>
        <dbReference type="PROSITE" id="PS51186"/>
    </source>
</evidence>
<dbReference type="AlphaFoldDB" id="A0A9D1VXP6"/>
<feature type="domain" description="N-acetyltransferase" evidence="3">
    <location>
        <begin position="1"/>
        <end position="148"/>
    </location>
</feature>
<sequence>MIRRFTENDRETYIEMAGEFYHSDAVLHPIPDEYFARTVEEALRSDSYAEIFLFECGGETAGYGLTAKTFSQEAGGYVWWIEEIYIREKFRSRGLGREFFRYLEEEKGRDVTRLRLEVEADNTRAVSLYERLGYEVLDYVQMVKDETK</sequence>
<evidence type="ECO:0000313" key="4">
    <source>
        <dbReference type="EMBL" id="HIX48137.1"/>
    </source>
</evidence>
<evidence type="ECO:0000313" key="5">
    <source>
        <dbReference type="Proteomes" id="UP000824243"/>
    </source>
</evidence>
<dbReference type="GO" id="GO:0016747">
    <property type="term" value="F:acyltransferase activity, transferring groups other than amino-acyl groups"/>
    <property type="evidence" value="ECO:0007669"/>
    <property type="project" value="InterPro"/>
</dbReference>